<feature type="compositionally biased region" description="Low complexity" evidence="1">
    <location>
        <begin position="1164"/>
        <end position="1183"/>
    </location>
</feature>
<dbReference type="EMBL" id="KB822718">
    <property type="protein sequence ID" value="ETN43440.1"/>
    <property type="molecule type" value="Genomic_DNA"/>
</dbReference>
<dbReference type="HOGENOM" id="CLU_002672_0_0_1"/>
<reference evidence="2 3" key="1">
    <citation type="submission" date="2013-03" db="EMBL/GenBank/DDBJ databases">
        <title>The Genome Sequence of Phialophora europaea CBS 101466.</title>
        <authorList>
            <consortium name="The Broad Institute Genomics Platform"/>
            <person name="Cuomo C."/>
            <person name="de Hoog S."/>
            <person name="Gorbushina A."/>
            <person name="Walker B."/>
            <person name="Young S.K."/>
            <person name="Zeng Q."/>
            <person name="Gargeya S."/>
            <person name="Fitzgerald M."/>
            <person name="Haas B."/>
            <person name="Abouelleil A."/>
            <person name="Allen A.W."/>
            <person name="Alvarado L."/>
            <person name="Arachchi H.M."/>
            <person name="Berlin A.M."/>
            <person name="Chapman S.B."/>
            <person name="Gainer-Dewar J."/>
            <person name="Goldberg J."/>
            <person name="Griggs A."/>
            <person name="Gujja S."/>
            <person name="Hansen M."/>
            <person name="Howarth C."/>
            <person name="Imamovic A."/>
            <person name="Ireland A."/>
            <person name="Larimer J."/>
            <person name="McCowan C."/>
            <person name="Murphy C."/>
            <person name="Pearson M."/>
            <person name="Poon T.W."/>
            <person name="Priest M."/>
            <person name="Roberts A."/>
            <person name="Saif S."/>
            <person name="Shea T."/>
            <person name="Sisk P."/>
            <person name="Sykes S."/>
            <person name="Wortman J."/>
            <person name="Nusbaum C."/>
            <person name="Birren B."/>
        </authorList>
    </citation>
    <scope>NUCLEOTIDE SEQUENCE [LARGE SCALE GENOMIC DNA]</scope>
    <source>
        <strain evidence="2 3">CBS 101466</strain>
    </source>
</reference>
<dbReference type="eggNOG" id="ENOG502RJH1">
    <property type="taxonomic scope" value="Eukaryota"/>
</dbReference>
<feature type="region of interest" description="Disordered" evidence="1">
    <location>
        <begin position="129"/>
        <end position="774"/>
    </location>
</feature>
<feature type="compositionally biased region" description="Low complexity" evidence="1">
    <location>
        <begin position="1221"/>
        <end position="1237"/>
    </location>
</feature>
<feature type="compositionally biased region" description="Polar residues" evidence="1">
    <location>
        <begin position="813"/>
        <end position="841"/>
    </location>
</feature>
<feature type="compositionally biased region" description="Low complexity" evidence="1">
    <location>
        <begin position="25"/>
        <end position="34"/>
    </location>
</feature>
<dbReference type="STRING" id="1220924.W2S4D0"/>
<dbReference type="Proteomes" id="UP000030752">
    <property type="component" value="Unassembled WGS sequence"/>
</dbReference>
<feature type="compositionally biased region" description="Basic and acidic residues" evidence="1">
    <location>
        <begin position="750"/>
        <end position="762"/>
    </location>
</feature>
<accession>W2S4D0</accession>
<feature type="region of interest" description="Disordered" evidence="1">
    <location>
        <begin position="1318"/>
        <end position="1404"/>
    </location>
</feature>
<feature type="compositionally biased region" description="Basic and acidic residues" evidence="1">
    <location>
        <begin position="536"/>
        <end position="546"/>
    </location>
</feature>
<dbReference type="RefSeq" id="XP_008715176.1">
    <property type="nucleotide sequence ID" value="XM_008716954.1"/>
</dbReference>
<feature type="compositionally biased region" description="Polar residues" evidence="1">
    <location>
        <begin position="231"/>
        <end position="280"/>
    </location>
</feature>
<feature type="region of interest" description="Disordered" evidence="1">
    <location>
        <begin position="1418"/>
        <end position="1447"/>
    </location>
</feature>
<feature type="compositionally biased region" description="Polar residues" evidence="1">
    <location>
        <begin position="901"/>
        <end position="917"/>
    </location>
</feature>
<dbReference type="OrthoDB" id="5335210at2759"/>
<feature type="compositionally biased region" description="Basic and acidic residues" evidence="1">
    <location>
        <begin position="610"/>
        <end position="627"/>
    </location>
</feature>
<feature type="compositionally biased region" description="Basic residues" evidence="1">
    <location>
        <begin position="1"/>
        <end position="10"/>
    </location>
</feature>
<keyword evidence="3" id="KW-1185">Reference proteome</keyword>
<feature type="compositionally biased region" description="Polar residues" evidence="1">
    <location>
        <begin position="717"/>
        <end position="726"/>
    </location>
</feature>
<feature type="compositionally biased region" description="Basic and acidic residues" evidence="1">
    <location>
        <begin position="1043"/>
        <end position="1068"/>
    </location>
</feature>
<feature type="compositionally biased region" description="Gly residues" evidence="1">
    <location>
        <begin position="146"/>
        <end position="156"/>
    </location>
</feature>
<feature type="compositionally biased region" description="Basic and acidic residues" evidence="1">
    <location>
        <begin position="209"/>
        <end position="226"/>
    </location>
</feature>
<evidence type="ECO:0000313" key="3">
    <source>
        <dbReference type="Proteomes" id="UP000030752"/>
    </source>
</evidence>
<feature type="compositionally biased region" description="Acidic residues" evidence="1">
    <location>
        <begin position="591"/>
        <end position="600"/>
    </location>
</feature>
<feature type="compositionally biased region" description="Low complexity" evidence="1">
    <location>
        <begin position="1364"/>
        <end position="1376"/>
    </location>
</feature>
<feature type="compositionally biased region" description="Basic and acidic residues" evidence="1">
    <location>
        <begin position="11"/>
        <end position="20"/>
    </location>
</feature>
<feature type="compositionally biased region" description="Basic and acidic residues" evidence="1">
    <location>
        <begin position="868"/>
        <end position="881"/>
    </location>
</feature>
<feature type="compositionally biased region" description="Low complexity" evidence="1">
    <location>
        <begin position="293"/>
        <end position="303"/>
    </location>
</feature>
<feature type="compositionally biased region" description="Basic and acidic residues" evidence="1">
    <location>
        <begin position="1091"/>
        <end position="1104"/>
    </location>
</feature>
<organism evidence="2 3">
    <name type="scientific">Cyphellophora europaea (strain CBS 101466)</name>
    <name type="common">Phialophora europaea</name>
    <dbReference type="NCBI Taxonomy" id="1220924"/>
    <lineage>
        <taxon>Eukaryota</taxon>
        <taxon>Fungi</taxon>
        <taxon>Dikarya</taxon>
        <taxon>Ascomycota</taxon>
        <taxon>Pezizomycotina</taxon>
        <taxon>Eurotiomycetes</taxon>
        <taxon>Chaetothyriomycetidae</taxon>
        <taxon>Chaetothyriales</taxon>
        <taxon>Cyphellophoraceae</taxon>
        <taxon>Cyphellophora</taxon>
    </lineage>
</organism>
<feature type="region of interest" description="Disordered" evidence="1">
    <location>
        <begin position="1"/>
        <end position="61"/>
    </location>
</feature>
<protein>
    <submittedName>
        <fullName evidence="2">Uncharacterized protein</fullName>
    </submittedName>
</protein>
<evidence type="ECO:0000313" key="2">
    <source>
        <dbReference type="EMBL" id="ETN43440.1"/>
    </source>
</evidence>
<feature type="compositionally biased region" description="Basic residues" evidence="1">
    <location>
        <begin position="35"/>
        <end position="45"/>
    </location>
</feature>
<sequence>MNVFKRKPKDKARDKDKENVDPFTSDASSFSASAKKSRSMKRKNKNAPEPKPEFNLSAALPDSNDFRTSLIMPGLSARFSMLKEQDDPKSLLGKASDDSVLFPKRASRMNLFGHGNQLADIAETESLHSIPKPFARDERTLSMSDGGYGSDDGGSVMGRSRPGEGNNLFGGRQKVYRVAPGAPGQGKHLYDDDVAKSPYQQWRAGRSQEQVKLDTEPRPESAPRDSEEADQVQSPMTAFSKNRGTTSSTMSGPSNRRTSTAATSIVTCDSPIPRQNSGHAPNSKVRSSDGYESSSVSRNPSSNSRKDFPLKEAAAQPPMPSASPLGNRLSQSKSAINLKERYGAPSPVFSTNAYRANSPPPTGQPMSSLDNGVQEASKGALMQARRYQTASPTHQMFDEDDNVYTSNLQPNDRGKATAMGLFNRPRQQYDEQQFLQRQRQMHEGRSSPMKAETPDRVASPDVKPSALNRVDHAASALSNRRPFERQSQDSQQDQEVTSPHAKSYENATSTMKTGGEEDRLQKPSSAPNASGSKVKARIESLIRRQNAELNAMEVDWQPSAPTSRERKPSANSSNSNKKKPSSPFLNRFDSSDDESEEAEQEPQRVSRPRIAPDDVHPALRNGTHDFDFGEQVSPRPAQRQSNGSNNPPSLYVNPDAPPAAPSQPVAEDSPTLGPNGLGLSGMIRTHLRHDSDRSSVYPHSPSTSNFHFSRTSREMSMVSTSNTINPPESVHSDPWEFDNAQQQRKQQHHQQQDRISPRKHAELAASGAVEAAAPTMSQKAQQILGHAAAQRTQAAVAASSSSKAQRILGNEAPGNSSAESITSPRWPPTASSFDPNSSNETVESRPWGAQDELYANGQSHVRNLSSETQKERNDFDAELAERRRRIQEGLNKGMSDRERSMSPTAARQSSEQHSQPFPTLKHKSSNKAMKMLGLGSGGPTGPAEFQYHQQQRPPPRHYNSSDNEYDDPPPRERQWGPRSGGRPPPAPSQSYASGRRTPHESGRRTPADGRTTPHGNSSNEDFERMRQRSATPNSARGGGGGYGRDRSGSEAAERSKSRNRQYREEDAHGPPSHMRQGMSPSPPHAKAPYGEQRRIPEEGRRGPGYERSPSAMSGRARSNSRPGPPPPQGYFDSRTGPRTPVLNGPGSNVGPGPAREKEREGMMPPSTASGLGAGGPSPAVGAPRPSPRPPQPPSLGLPASPMPSQFPGAPSPAISNASGFPTSPAPTQTQAPAPSASNGRATPSIDAGGRSTPAGSRRRMTVNKAMISEPTLISSTSSVPLVGLPAAASIAAPGTTAMGNHSSPNLLTMETPPVPAMNPRRQRGGGAESPALGLPSGIGGYGGSHSAQPSPSFGMPSQFAPSSALDAGLGVAVGPAPQGPPPRAKGRLRKISSEGGNMASKARQQAFMAEMRGEAARTPTLGGFARSATSLGMGPTGGMSDKEGGMF</sequence>
<feature type="compositionally biased region" description="Low complexity" evidence="1">
    <location>
        <begin position="763"/>
        <end position="773"/>
    </location>
</feature>
<feature type="compositionally biased region" description="Polar residues" evidence="1">
    <location>
        <begin position="638"/>
        <end position="648"/>
    </location>
</feature>
<name>W2S4D0_CYPE1</name>
<gene>
    <name evidence="2" type="ORF">HMPREF1541_02599</name>
</gene>
<feature type="compositionally biased region" description="Basic and acidic residues" evidence="1">
    <location>
        <begin position="997"/>
        <end position="1007"/>
    </location>
</feature>
<proteinExistence type="predicted"/>
<evidence type="ECO:0000256" key="1">
    <source>
        <dbReference type="SAM" id="MobiDB-lite"/>
    </source>
</evidence>
<feature type="compositionally biased region" description="Polar residues" evidence="1">
    <location>
        <begin position="700"/>
        <end position="709"/>
    </location>
</feature>
<feature type="compositionally biased region" description="Pro residues" evidence="1">
    <location>
        <begin position="1184"/>
        <end position="1195"/>
    </location>
</feature>
<feature type="region of interest" description="Disordered" evidence="1">
    <location>
        <begin position="861"/>
        <end position="1261"/>
    </location>
</feature>
<dbReference type="VEuPathDB" id="FungiDB:HMPREF1541_02599"/>
<dbReference type="GeneID" id="19969938"/>
<feature type="compositionally biased region" description="Polar residues" evidence="1">
    <location>
        <begin position="522"/>
        <end position="531"/>
    </location>
</feature>
<dbReference type="InParanoid" id="W2S4D0"/>
<feature type="region of interest" description="Disordered" evidence="1">
    <location>
        <begin position="808"/>
        <end position="845"/>
    </location>
</feature>